<dbReference type="EMBL" id="JARKNE010000009">
    <property type="protein sequence ID" value="KAK5802211.1"/>
    <property type="molecule type" value="Genomic_DNA"/>
</dbReference>
<keyword evidence="2" id="KW-1185">Reference proteome</keyword>
<reference evidence="1 2" key="1">
    <citation type="submission" date="2023-03" db="EMBL/GenBank/DDBJ databases">
        <title>WGS of Gossypium arboreum.</title>
        <authorList>
            <person name="Yu D."/>
        </authorList>
    </citation>
    <scope>NUCLEOTIDE SEQUENCE [LARGE SCALE GENOMIC DNA]</scope>
    <source>
        <tissue evidence="1">Leaf</tissue>
    </source>
</reference>
<evidence type="ECO:0000313" key="2">
    <source>
        <dbReference type="Proteomes" id="UP001358586"/>
    </source>
</evidence>
<name>A0ABR0NMN6_GOSAR</name>
<accession>A0ABR0NMN6</accession>
<dbReference type="Proteomes" id="UP001358586">
    <property type="component" value="Chromosome 9"/>
</dbReference>
<gene>
    <name evidence="1" type="ORF">PVK06_029795</name>
</gene>
<comment type="caution">
    <text evidence="1">The sequence shown here is derived from an EMBL/GenBank/DDBJ whole genome shotgun (WGS) entry which is preliminary data.</text>
</comment>
<proteinExistence type="predicted"/>
<organism evidence="1 2">
    <name type="scientific">Gossypium arboreum</name>
    <name type="common">Tree cotton</name>
    <name type="synonym">Gossypium nanking</name>
    <dbReference type="NCBI Taxonomy" id="29729"/>
    <lineage>
        <taxon>Eukaryota</taxon>
        <taxon>Viridiplantae</taxon>
        <taxon>Streptophyta</taxon>
        <taxon>Embryophyta</taxon>
        <taxon>Tracheophyta</taxon>
        <taxon>Spermatophyta</taxon>
        <taxon>Magnoliopsida</taxon>
        <taxon>eudicotyledons</taxon>
        <taxon>Gunneridae</taxon>
        <taxon>Pentapetalae</taxon>
        <taxon>rosids</taxon>
        <taxon>malvids</taxon>
        <taxon>Malvales</taxon>
        <taxon>Malvaceae</taxon>
        <taxon>Malvoideae</taxon>
        <taxon>Gossypium</taxon>
    </lineage>
</organism>
<protein>
    <submittedName>
        <fullName evidence="1">Uncharacterized protein</fullName>
    </submittedName>
</protein>
<sequence>MNIELLMHDINEVGERGGDCDEEGNVMVPRWSPLEESAPNNNRWLNRGLNWVVKDRRLLSCGG</sequence>
<evidence type="ECO:0000313" key="1">
    <source>
        <dbReference type="EMBL" id="KAK5802211.1"/>
    </source>
</evidence>